<protein>
    <submittedName>
        <fullName evidence="2">Uncharacterized protein</fullName>
    </submittedName>
</protein>
<keyword evidence="3" id="KW-1185">Reference proteome</keyword>
<sequence length="117" mass="12154">MAETSKMQVTSGEAARHRCRHRSKSARGEADNSAAVTQAHAADGADKLAAASHCGEQPTTKPAEAAACTGPEGETRRRSGGDTAFDGGGKHHTGALRAGEQPGEGGERRRIQYQADE</sequence>
<evidence type="ECO:0000313" key="2">
    <source>
        <dbReference type="EMBL" id="GAV29332.1"/>
    </source>
</evidence>
<gene>
    <name evidence="2" type="ORF">PMKS-002814</name>
</gene>
<feature type="region of interest" description="Disordered" evidence="1">
    <location>
        <begin position="1"/>
        <end position="117"/>
    </location>
</feature>
<dbReference type="EMBL" id="BDGI01000111">
    <property type="protein sequence ID" value="GAV29332.1"/>
    <property type="molecule type" value="Genomic_DNA"/>
</dbReference>
<proteinExistence type="predicted"/>
<dbReference type="Proteomes" id="UP000186136">
    <property type="component" value="Unassembled WGS sequence"/>
</dbReference>
<feature type="compositionally biased region" description="Polar residues" evidence="1">
    <location>
        <begin position="1"/>
        <end position="11"/>
    </location>
</feature>
<organism evidence="2 3">
    <name type="scientific">Pichia membranifaciens</name>
    <dbReference type="NCBI Taxonomy" id="4926"/>
    <lineage>
        <taxon>Eukaryota</taxon>
        <taxon>Fungi</taxon>
        <taxon>Dikarya</taxon>
        <taxon>Ascomycota</taxon>
        <taxon>Saccharomycotina</taxon>
        <taxon>Pichiomycetes</taxon>
        <taxon>Pichiales</taxon>
        <taxon>Pichiaceae</taxon>
        <taxon>Pichia</taxon>
    </lineage>
</organism>
<reference evidence="2 3" key="1">
    <citation type="submission" date="2016-08" db="EMBL/GenBank/DDBJ databases">
        <title>Whole genome shotgun sequence of Pichia membranifaciens KS47-1.</title>
        <authorList>
            <person name="Konishi M."/>
            <person name="Ishida M."/>
            <person name="Arakawa T."/>
            <person name="Kato Y."/>
            <person name="Horiuchi J."/>
        </authorList>
    </citation>
    <scope>NUCLEOTIDE SEQUENCE [LARGE SCALE GENOMIC DNA]</scope>
    <source>
        <strain evidence="2 3">KS47-1</strain>
    </source>
</reference>
<evidence type="ECO:0000313" key="3">
    <source>
        <dbReference type="Proteomes" id="UP000186136"/>
    </source>
</evidence>
<feature type="compositionally biased region" description="Low complexity" evidence="1">
    <location>
        <begin position="39"/>
        <end position="51"/>
    </location>
</feature>
<name>A0A1Q2YIF6_9ASCO</name>
<accession>A0A1Q2YIF6</accession>
<dbReference type="AlphaFoldDB" id="A0A1Q2YIF6"/>
<comment type="caution">
    <text evidence="2">The sequence shown here is derived from an EMBL/GenBank/DDBJ whole genome shotgun (WGS) entry which is preliminary data.</text>
</comment>
<evidence type="ECO:0000256" key="1">
    <source>
        <dbReference type="SAM" id="MobiDB-lite"/>
    </source>
</evidence>